<feature type="compositionally biased region" description="Basic residues" evidence="1">
    <location>
        <begin position="335"/>
        <end position="350"/>
    </location>
</feature>
<dbReference type="Proteomes" id="UP000218209">
    <property type="component" value="Unassembled WGS sequence"/>
</dbReference>
<dbReference type="EMBL" id="KV919776">
    <property type="protein sequence ID" value="OSX69113.1"/>
    <property type="molecule type" value="Genomic_DNA"/>
</dbReference>
<organism evidence="2 3">
    <name type="scientific">Porphyra umbilicalis</name>
    <name type="common">Purple laver</name>
    <name type="synonym">Red alga</name>
    <dbReference type="NCBI Taxonomy" id="2786"/>
    <lineage>
        <taxon>Eukaryota</taxon>
        <taxon>Rhodophyta</taxon>
        <taxon>Bangiophyceae</taxon>
        <taxon>Bangiales</taxon>
        <taxon>Bangiaceae</taxon>
        <taxon>Porphyra</taxon>
    </lineage>
</organism>
<protein>
    <submittedName>
        <fullName evidence="2">Uncharacterized protein</fullName>
    </submittedName>
</protein>
<dbReference type="AlphaFoldDB" id="A0A1X6NLA3"/>
<feature type="compositionally biased region" description="Gly residues" evidence="1">
    <location>
        <begin position="318"/>
        <end position="334"/>
    </location>
</feature>
<feature type="region of interest" description="Disordered" evidence="1">
    <location>
        <begin position="296"/>
        <end position="350"/>
    </location>
</feature>
<proteinExistence type="predicted"/>
<reference evidence="2 3" key="1">
    <citation type="submission" date="2017-03" db="EMBL/GenBank/DDBJ databases">
        <title>WGS assembly of Porphyra umbilicalis.</title>
        <authorList>
            <person name="Brawley S.H."/>
            <person name="Blouin N.A."/>
            <person name="Ficko-Blean E."/>
            <person name="Wheeler G.L."/>
            <person name="Lohr M."/>
            <person name="Goodson H.V."/>
            <person name="Jenkins J.W."/>
            <person name="Blaby-Haas C.E."/>
            <person name="Helliwell K.E."/>
            <person name="Chan C."/>
            <person name="Marriage T."/>
            <person name="Bhattacharya D."/>
            <person name="Klein A.S."/>
            <person name="Badis Y."/>
            <person name="Brodie J."/>
            <person name="Cao Y."/>
            <person name="Collen J."/>
            <person name="Dittami S.M."/>
            <person name="Gachon C.M."/>
            <person name="Green B.R."/>
            <person name="Karpowicz S."/>
            <person name="Kim J.W."/>
            <person name="Kudahl U."/>
            <person name="Lin S."/>
            <person name="Michel G."/>
            <person name="Mittag M."/>
            <person name="Olson B.J."/>
            <person name="Pangilinan J."/>
            <person name="Peng Y."/>
            <person name="Qiu H."/>
            <person name="Shu S."/>
            <person name="Singer J.T."/>
            <person name="Smith A.G."/>
            <person name="Sprecher B.N."/>
            <person name="Wagner V."/>
            <person name="Wang W."/>
            <person name="Wang Z.-Y."/>
            <person name="Yan J."/>
            <person name="Yarish C."/>
            <person name="Zoeuner-Riek S."/>
            <person name="Zhuang Y."/>
            <person name="Zou Y."/>
            <person name="Lindquist E.A."/>
            <person name="Grimwood J."/>
            <person name="Barry K."/>
            <person name="Rokhsar D.S."/>
            <person name="Schmutz J."/>
            <person name="Stiller J.W."/>
            <person name="Grossman A.R."/>
            <person name="Prochnik S.E."/>
        </authorList>
    </citation>
    <scope>NUCLEOTIDE SEQUENCE [LARGE SCALE GENOMIC DNA]</scope>
    <source>
        <strain evidence="2">4086291</strain>
    </source>
</reference>
<evidence type="ECO:0000313" key="3">
    <source>
        <dbReference type="Proteomes" id="UP000218209"/>
    </source>
</evidence>
<accession>A0A1X6NLA3</accession>
<evidence type="ECO:0000313" key="2">
    <source>
        <dbReference type="EMBL" id="OSX69113.1"/>
    </source>
</evidence>
<name>A0A1X6NLA3_PORUM</name>
<evidence type="ECO:0000256" key="1">
    <source>
        <dbReference type="SAM" id="MobiDB-lite"/>
    </source>
</evidence>
<sequence length="350" mass="37433">MVGELEVDAARVDVNVAAQLGRRHRRALNVPAGAAGAPGGLPKRLPGARRLPQGPVRRRLFFRPARGRRRVGGGGRRRIAVRVRRRRRQAVEAALPLGQARGVARRARLEFGIVVARPPKGVDVKVDRAARGVGHPPPDNALNVGNDVGHVLADAGDQVGRAHAERAHVVKEGRLVAAGEVRKRLPRLSRPLDNLVVNVRHVHLQRHLVAKVVGEEAAEDVERHVVARMPNVRHVVHGRAARVPADGAAVAGAEGHLFTGEAVEDAQVVGGGGRRCRRRGGGVAIGARPWGARLLGPGAHPRVSLRPGGSRRRRRGVGRCGSRGRGGRGLGHGGGGRHSRGRRRTTSRRR</sequence>
<gene>
    <name evidence="2" type="ORF">BU14_1844s0001</name>
</gene>
<keyword evidence="3" id="KW-1185">Reference proteome</keyword>